<proteinExistence type="predicted"/>
<dbReference type="AlphaFoldDB" id="A0AAV2GBD7"/>
<feature type="region of interest" description="Disordered" evidence="2">
    <location>
        <begin position="98"/>
        <end position="289"/>
    </location>
</feature>
<dbReference type="Proteomes" id="UP001497516">
    <property type="component" value="Chromosome 8"/>
</dbReference>
<dbReference type="EMBL" id="OZ034821">
    <property type="protein sequence ID" value="CAL1408030.1"/>
    <property type="molecule type" value="Genomic_DNA"/>
</dbReference>
<feature type="compositionally biased region" description="Low complexity" evidence="2">
    <location>
        <begin position="142"/>
        <end position="158"/>
    </location>
</feature>
<dbReference type="GO" id="GO:0008270">
    <property type="term" value="F:zinc ion binding"/>
    <property type="evidence" value="ECO:0007669"/>
    <property type="project" value="UniProtKB-KW"/>
</dbReference>
<protein>
    <recommendedName>
        <fullName evidence="3">CCHC-type domain-containing protein</fullName>
    </recommendedName>
</protein>
<dbReference type="PANTHER" id="PTHR31286">
    <property type="entry name" value="GLYCINE-RICH CELL WALL STRUCTURAL PROTEIN 1.8-LIKE"/>
    <property type="match status" value="1"/>
</dbReference>
<feature type="compositionally biased region" description="Basic and acidic residues" evidence="2">
    <location>
        <begin position="171"/>
        <end position="201"/>
    </location>
</feature>
<feature type="domain" description="CCHC-type" evidence="3">
    <location>
        <begin position="80"/>
        <end position="94"/>
    </location>
</feature>
<name>A0AAV2GBD7_9ROSI</name>
<keyword evidence="1" id="KW-0862">Zinc</keyword>
<feature type="region of interest" description="Disordered" evidence="2">
    <location>
        <begin position="301"/>
        <end position="342"/>
    </location>
</feature>
<dbReference type="InterPro" id="IPR040256">
    <property type="entry name" value="At4g02000-like"/>
</dbReference>
<dbReference type="PANTHER" id="PTHR31286:SF99">
    <property type="entry name" value="DUF4283 DOMAIN-CONTAINING PROTEIN"/>
    <property type="match status" value="1"/>
</dbReference>
<gene>
    <name evidence="4" type="ORF">LTRI10_LOCUS47657</name>
</gene>
<organism evidence="4 5">
    <name type="scientific">Linum trigynum</name>
    <dbReference type="NCBI Taxonomy" id="586398"/>
    <lineage>
        <taxon>Eukaryota</taxon>
        <taxon>Viridiplantae</taxon>
        <taxon>Streptophyta</taxon>
        <taxon>Embryophyta</taxon>
        <taxon>Tracheophyta</taxon>
        <taxon>Spermatophyta</taxon>
        <taxon>Magnoliopsida</taxon>
        <taxon>eudicotyledons</taxon>
        <taxon>Gunneridae</taxon>
        <taxon>Pentapetalae</taxon>
        <taxon>rosids</taxon>
        <taxon>fabids</taxon>
        <taxon>Malpighiales</taxon>
        <taxon>Linaceae</taxon>
        <taxon>Linum</taxon>
    </lineage>
</organism>
<evidence type="ECO:0000256" key="2">
    <source>
        <dbReference type="SAM" id="MobiDB-lite"/>
    </source>
</evidence>
<reference evidence="4 5" key="1">
    <citation type="submission" date="2024-04" db="EMBL/GenBank/DDBJ databases">
        <authorList>
            <person name="Fracassetti M."/>
        </authorList>
    </citation>
    <scope>NUCLEOTIDE SEQUENCE [LARGE SCALE GENOMIC DNA]</scope>
</reference>
<evidence type="ECO:0000256" key="1">
    <source>
        <dbReference type="PROSITE-ProRule" id="PRU00047"/>
    </source>
</evidence>
<feature type="region of interest" description="Disordered" evidence="2">
    <location>
        <begin position="377"/>
        <end position="412"/>
    </location>
</feature>
<feature type="compositionally biased region" description="Polar residues" evidence="2">
    <location>
        <begin position="397"/>
        <end position="412"/>
    </location>
</feature>
<keyword evidence="1" id="KW-0479">Metal-binding</keyword>
<accession>A0AAV2GBD7</accession>
<keyword evidence="5" id="KW-1185">Reference proteome</keyword>
<evidence type="ECO:0000259" key="3">
    <source>
        <dbReference type="PROSITE" id="PS50158"/>
    </source>
</evidence>
<evidence type="ECO:0000313" key="4">
    <source>
        <dbReference type="EMBL" id="CAL1408030.1"/>
    </source>
</evidence>
<sequence>MVVWIQFPALPVHFYHKEILFALGNMVGRAIKLDFHTQHQQRAKFARMAVELDLSKPLVTRIRLDGKWQYIEYENLPVCCFECGKIGHTTLTCPTLAAKSKPPAGAARPESPEVWPEAVSEEKQGFGPWMQVSRKSRRGNRNGENGNLNANHGTSSGIGKNGKGKNSLQETESHNGLKGGQKESFDRRGEAARVGLNEEGKSNGAGNRKGKDKVGYAMVDQAMGGKGVLGPNPASKAGPSSGPVFNQSKGAAAASPAAGPKGVGGPAASKSSSQPKLLQPPPIQKIVGPNSTSIQVVAVPSLDQQREVNSQCDAPSASSRMRKQNAAKKKKGKSPRKTPTKVAARALQIWTPVKEKKGKSRSRLATLTLQEIAAWTSAAKSGHTEECGGLPVEVANATETCGPSDPEQQPQP</sequence>
<feature type="compositionally biased region" description="Basic residues" evidence="2">
    <location>
        <begin position="320"/>
        <end position="339"/>
    </location>
</feature>
<evidence type="ECO:0000313" key="5">
    <source>
        <dbReference type="Proteomes" id="UP001497516"/>
    </source>
</evidence>
<dbReference type="GO" id="GO:0003676">
    <property type="term" value="F:nucleic acid binding"/>
    <property type="evidence" value="ECO:0007669"/>
    <property type="project" value="InterPro"/>
</dbReference>
<feature type="compositionally biased region" description="Polar residues" evidence="2">
    <location>
        <begin position="307"/>
        <end position="319"/>
    </location>
</feature>
<keyword evidence="1" id="KW-0863">Zinc-finger</keyword>
<dbReference type="InterPro" id="IPR001878">
    <property type="entry name" value="Znf_CCHC"/>
</dbReference>
<feature type="compositionally biased region" description="Low complexity" evidence="2">
    <location>
        <begin position="248"/>
        <end position="277"/>
    </location>
</feature>
<dbReference type="PROSITE" id="PS50158">
    <property type="entry name" value="ZF_CCHC"/>
    <property type="match status" value="1"/>
</dbReference>